<proteinExistence type="predicted"/>
<organism evidence="1 2">
    <name type="scientific">Mycolicibacterium peregrinum</name>
    <name type="common">Mycobacterium peregrinum</name>
    <dbReference type="NCBI Taxonomy" id="43304"/>
    <lineage>
        <taxon>Bacteria</taxon>
        <taxon>Bacillati</taxon>
        <taxon>Actinomycetota</taxon>
        <taxon>Actinomycetes</taxon>
        <taxon>Mycobacteriales</taxon>
        <taxon>Mycobacteriaceae</taxon>
        <taxon>Mycolicibacterium</taxon>
    </lineage>
</organism>
<dbReference type="Gene3D" id="2.160.20.60">
    <property type="entry name" value="Glutamate synthase, alpha subunit, C-terminal domain"/>
    <property type="match status" value="1"/>
</dbReference>
<gene>
    <name evidence="1" type="ORF">EJD98_14165</name>
</gene>
<dbReference type="SUPFAM" id="SSF69336">
    <property type="entry name" value="Alpha subunit of glutamate synthase, C-terminal domain"/>
    <property type="match status" value="1"/>
</dbReference>
<sequence length="241" mass="25000">MDTLIRRAGAQRPGNLSRFDLRTTPLREVNAALHQPGVDGDFVIAHPDGAHNVAVGLNAPVRVTVEGHVGYYAAGMNQLAEVTVNGNAGTGVAENMMSGTVRVTGNASQSAGATAHGGLLVIEGDAAARCGISMKGVDIVVGGSIGHMSAFMAQAGRLVVRGDAGEALGDSIYEAHIYVRGEVASLGADCIAKPMRPEHHAELAELLSASGFGDDDTAAYTRYGSARNLYHFHVDNASEYC</sequence>
<dbReference type="PANTHER" id="PTHR39673">
    <property type="entry name" value="TUNGSTEN FORMYLMETHANOFURAN DEHYDROGENASE, SUBUNIT C (FWDC)"/>
    <property type="match status" value="1"/>
</dbReference>
<dbReference type="InterPro" id="IPR012061">
    <property type="entry name" value="Glu_synth_lsu_3"/>
</dbReference>
<evidence type="ECO:0000313" key="2">
    <source>
        <dbReference type="Proteomes" id="UP000297792"/>
    </source>
</evidence>
<comment type="caution">
    <text evidence="1">The sequence shown here is derived from an EMBL/GenBank/DDBJ whole genome shotgun (WGS) entry which is preliminary data.</text>
</comment>
<reference evidence="1 2" key="1">
    <citation type="submission" date="2018-12" db="EMBL/GenBank/DDBJ databases">
        <title>Draft genome sequences of Mycolicibacterium peregrinum isolated from a pig with lymphadenitis and from soil on the same Japanese pig farm.</title>
        <authorList>
            <person name="Komatsu T."/>
            <person name="Ohya K."/>
            <person name="Sawai K."/>
            <person name="Odoi J.O."/>
            <person name="Otsu K."/>
            <person name="Ota A."/>
            <person name="Ito T."/>
            <person name="Kawai M."/>
            <person name="Maruyama F."/>
        </authorList>
    </citation>
    <scope>NUCLEOTIDE SEQUENCE [LARGE SCALE GENOMIC DNA]</scope>
    <source>
        <strain evidence="1 2">138</strain>
    </source>
</reference>
<protein>
    <submittedName>
        <fullName evidence="1">Protein glxC</fullName>
    </submittedName>
</protein>
<name>A0A4Z0HQM9_MYCPR</name>
<dbReference type="CDD" id="cd00504">
    <property type="entry name" value="GXGXG"/>
    <property type="match status" value="1"/>
</dbReference>
<dbReference type="PANTHER" id="PTHR39673:SF5">
    <property type="entry name" value="TUNGSTEN-CONTAINING FORMYLMETHANOFURAN DEHYDROGENASE 2 SUBUNIT C"/>
    <property type="match status" value="1"/>
</dbReference>
<dbReference type="PIRSF" id="PIRSF006519">
    <property type="entry name" value="GOGAT_dom3"/>
    <property type="match status" value="1"/>
</dbReference>
<keyword evidence="2" id="KW-1185">Reference proteome</keyword>
<dbReference type="InterPro" id="IPR036485">
    <property type="entry name" value="Glu_synth_asu_C_sf"/>
</dbReference>
<evidence type="ECO:0000313" key="1">
    <source>
        <dbReference type="EMBL" id="TGB41943.1"/>
    </source>
</evidence>
<dbReference type="AlphaFoldDB" id="A0A4Z0HQM9"/>
<dbReference type="RefSeq" id="WP_135361196.1">
    <property type="nucleotide sequence ID" value="NZ_RWJZ01000011.1"/>
</dbReference>
<dbReference type="EMBL" id="RWKA01000007">
    <property type="protein sequence ID" value="TGB41943.1"/>
    <property type="molecule type" value="Genomic_DNA"/>
</dbReference>
<accession>A0A4Z0HQM9</accession>
<dbReference type="GO" id="GO:0016491">
    <property type="term" value="F:oxidoreductase activity"/>
    <property type="evidence" value="ECO:0007669"/>
    <property type="project" value="InterPro"/>
</dbReference>
<dbReference type="Proteomes" id="UP000297792">
    <property type="component" value="Unassembled WGS sequence"/>
</dbReference>